<feature type="compositionally biased region" description="Low complexity" evidence="10">
    <location>
        <begin position="450"/>
        <end position="460"/>
    </location>
</feature>
<keyword evidence="5" id="KW-0472">Membrane</keyword>
<dbReference type="InterPro" id="IPR007507">
    <property type="entry name" value="Glycos_transf_N"/>
</dbReference>
<dbReference type="SUPFAM" id="SSF53756">
    <property type="entry name" value="UDP-Glycosyltransferase/glycogen phosphorylase"/>
    <property type="match status" value="1"/>
</dbReference>
<organism evidence="13 14">
    <name type="scientific">Thiohalocapsa halophila</name>
    <dbReference type="NCBI Taxonomy" id="69359"/>
    <lineage>
        <taxon>Bacteria</taxon>
        <taxon>Pseudomonadati</taxon>
        <taxon>Pseudomonadota</taxon>
        <taxon>Gammaproteobacteria</taxon>
        <taxon>Chromatiales</taxon>
        <taxon>Chromatiaceae</taxon>
        <taxon>Thiohalocapsa</taxon>
    </lineage>
</organism>
<dbReference type="EC" id="2.4.99.12" evidence="3 9"/>
<name>A0ABS1CB89_9GAMM</name>
<evidence type="ECO:0000256" key="8">
    <source>
        <dbReference type="ARBA" id="ARBA00049183"/>
    </source>
</evidence>
<dbReference type="Pfam" id="PF04413">
    <property type="entry name" value="Glycos_transf_N"/>
    <property type="match status" value="1"/>
</dbReference>
<dbReference type="NCBIfam" id="NF004388">
    <property type="entry name" value="PRK05749.1-4"/>
    <property type="match status" value="1"/>
</dbReference>
<keyword evidence="9" id="KW-0448">Lipopolysaccharide biosynthesis</keyword>
<evidence type="ECO:0000256" key="1">
    <source>
        <dbReference type="ARBA" id="ARBA00004196"/>
    </source>
</evidence>
<dbReference type="RefSeq" id="WP_200232835.1">
    <property type="nucleotide sequence ID" value="NZ_NRRV01000001.1"/>
</dbReference>
<dbReference type="GO" id="GO:0016740">
    <property type="term" value="F:transferase activity"/>
    <property type="evidence" value="ECO:0007669"/>
    <property type="project" value="UniProtKB-KW"/>
</dbReference>
<accession>A0ABS1CB89</accession>
<evidence type="ECO:0000259" key="12">
    <source>
        <dbReference type="Pfam" id="PF04413"/>
    </source>
</evidence>
<evidence type="ECO:0000256" key="10">
    <source>
        <dbReference type="SAM" id="MobiDB-lite"/>
    </source>
</evidence>
<protein>
    <recommendedName>
        <fullName evidence="4 9">3-deoxy-D-manno-octulosonic acid transferase</fullName>
        <shortName evidence="9">Kdo transferase</shortName>
        <ecNumber evidence="3 9">2.4.99.12</ecNumber>
    </recommendedName>
    <alternativeName>
        <fullName evidence="7 9">Lipid IV(A) 3-deoxy-D-manno-octulosonic acid transferase</fullName>
    </alternativeName>
</protein>
<gene>
    <name evidence="13" type="ORF">CKO31_00200</name>
</gene>
<evidence type="ECO:0000313" key="13">
    <source>
        <dbReference type="EMBL" id="MBK1629174.1"/>
    </source>
</evidence>
<dbReference type="InterPro" id="IPR001296">
    <property type="entry name" value="Glyco_trans_1"/>
</dbReference>
<dbReference type="PANTHER" id="PTHR42755:SF1">
    <property type="entry name" value="3-DEOXY-D-MANNO-OCTULOSONIC ACID TRANSFERASE, MITOCHONDRIAL-RELATED"/>
    <property type="match status" value="1"/>
</dbReference>
<evidence type="ECO:0000256" key="7">
    <source>
        <dbReference type="ARBA" id="ARBA00031445"/>
    </source>
</evidence>
<dbReference type="InterPro" id="IPR039901">
    <property type="entry name" value="Kdotransferase"/>
</dbReference>
<evidence type="ECO:0000259" key="11">
    <source>
        <dbReference type="Pfam" id="PF00534"/>
    </source>
</evidence>
<keyword evidence="14" id="KW-1185">Reference proteome</keyword>
<evidence type="ECO:0000313" key="14">
    <source>
        <dbReference type="Proteomes" id="UP000748752"/>
    </source>
</evidence>
<comment type="caution">
    <text evidence="13">The sequence shown here is derived from an EMBL/GenBank/DDBJ whole genome shotgun (WGS) entry which is preliminary data.</text>
</comment>
<dbReference type="Gene3D" id="3.40.50.11720">
    <property type="entry name" value="3-Deoxy-D-manno-octulosonic-acid transferase, N-terminal domain"/>
    <property type="match status" value="1"/>
</dbReference>
<dbReference type="Pfam" id="PF00534">
    <property type="entry name" value="Glycos_transf_1"/>
    <property type="match status" value="1"/>
</dbReference>
<dbReference type="Gene3D" id="3.40.50.2000">
    <property type="entry name" value="Glycogen Phosphorylase B"/>
    <property type="match status" value="1"/>
</dbReference>
<comment type="subcellular location">
    <subcellularLocation>
        <location evidence="1">Cell envelope</location>
    </subcellularLocation>
    <subcellularLocation>
        <location evidence="9">Cell membrane</location>
    </subcellularLocation>
</comment>
<dbReference type="PANTHER" id="PTHR42755">
    <property type="entry name" value="3-DEOXY-MANNO-OCTULOSONATE CYTIDYLYLTRANSFERASE"/>
    <property type="match status" value="1"/>
</dbReference>
<sequence length="460" mass="49291">MSRRLYSLLVALLIPLALLRLLWRSRRAPAYRERWRERLAREPEPPAPVDVWLHAVSVGEVQAALPVLRHLLQQDVRVLVTTTTPTGAARLRELLGDAALHRYTPFDLPGIMSRFLDRAAPRLVLVMETEVWPNMLAACDARGIQTMLVNARLSARSARGYARVARFSAETMRRFSCIAAQGAADAERFQALGVEPERIVVTGSIKFDVQPPASLTDRAEVLRRTWGNDRPVWVAASTREGEEEQVLAAHAMVRADLPTALLVLVPRHPERFERVAALVRRAGFGLARRSLDEPCPAHVAVYLGDSMGELAVFFAAADVAFVGGSLVPTGGHNLLEPAAAGLPVLAGPHTFNFAAITRLLRERGALTQVADADGLAAVLRRWLTDAAERARVGEQGRRVIVENRGALGRVTALVDACLAGDCLVASGAASGATSGATGGAADRARGGAGPRPASGGSTAT</sequence>
<dbReference type="InterPro" id="IPR038107">
    <property type="entry name" value="Glycos_transf_N_sf"/>
</dbReference>
<dbReference type="EMBL" id="NRRV01000001">
    <property type="protein sequence ID" value="MBK1629174.1"/>
    <property type="molecule type" value="Genomic_DNA"/>
</dbReference>
<keyword evidence="9" id="KW-1003">Cell membrane</keyword>
<evidence type="ECO:0000256" key="4">
    <source>
        <dbReference type="ARBA" id="ARBA00019077"/>
    </source>
</evidence>
<keyword evidence="5" id="KW-0997">Cell inner membrane</keyword>
<feature type="domain" description="Glycosyl transferase family 1" evidence="11">
    <location>
        <begin position="294"/>
        <end position="398"/>
    </location>
</feature>
<reference evidence="13 14" key="1">
    <citation type="journal article" date="2020" name="Microorganisms">
        <title>Osmotic Adaptation and Compatible Solute Biosynthesis of Phototrophic Bacteria as Revealed from Genome Analyses.</title>
        <authorList>
            <person name="Imhoff J.F."/>
            <person name="Rahn T."/>
            <person name="Kunzel S."/>
            <person name="Keller A."/>
            <person name="Neulinger S.C."/>
        </authorList>
    </citation>
    <scope>NUCLEOTIDE SEQUENCE [LARGE SCALE GENOMIC DNA]</scope>
    <source>
        <strain evidence="13 14">DSM 6210</strain>
    </source>
</reference>
<comment type="similarity">
    <text evidence="9">Belongs to the glycosyltransferase group 1 family.</text>
</comment>
<comment type="catalytic activity">
    <reaction evidence="8 9">
        <text>lipid IVA (E. coli) + CMP-3-deoxy-beta-D-manno-octulosonate = alpha-Kdo-(2-&gt;6)-lipid IVA (E. coli) + CMP + H(+)</text>
        <dbReference type="Rhea" id="RHEA:28066"/>
        <dbReference type="ChEBI" id="CHEBI:15378"/>
        <dbReference type="ChEBI" id="CHEBI:58603"/>
        <dbReference type="ChEBI" id="CHEBI:60364"/>
        <dbReference type="ChEBI" id="CHEBI:60377"/>
        <dbReference type="ChEBI" id="CHEBI:85987"/>
        <dbReference type="EC" id="2.4.99.12"/>
    </reaction>
</comment>
<keyword evidence="6 9" id="KW-0808">Transferase</keyword>
<evidence type="ECO:0000256" key="9">
    <source>
        <dbReference type="RuleBase" id="RU365103"/>
    </source>
</evidence>
<evidence type="ECO:0000256" key="2">
    <source>
        <dbReference type="ARBA" id="ARBA00004713"/>
    </source>
</evidence>
<dbReference type="Proteomes" id="UP000748752">
    <property type="component" value="Unassembled WGS sequence"/>
</dbReference>
<feature type="region of interest" description="Disordered" evidence="10">
    <location>
        <begin position="430"/>
        <end position="460"/>
    </location>
</feature>
<proteinExistence type="inferred from homology"/>
<evidence type="ECO:0000256" key="6">
    <source>
        <dbReference type="ARBA" id="ARBA00022679"/>
    </source>
</evidence>
<evidence type="ECO:0000256" key="5">
    <source>
        <dbReference type="ARBA" id="ARBA00022519"/>
    </source>
</evidence>
<feature type="compositionally biased region" description="Low complexity" evidence="10">
    <location>
        <begin position="430"/>
        <end position="441"/>
    </location>
</feature>
<feature type="domain" description="3-deoxy-D-manno-octulosonic-acid transferase N-terminal" evidence="12">
    <location>
        <begin position="33"/>
        <end position="209"/>
    </location>
</feature>
<evidence type="ECO:0000256" key="3">
    <source>
        <dbReference type="ARBA" id="ARBA00012621"/>
    </source>
</evidence>
<comment type="pathway">
    <text evidence="2 9">Bacterial outer membrane biogenesis; LPS core biosynthesis.</text>
</comment>
<comment type="function">
    <text evidence="9">Involved in lipopolysaccharide (LPS) biosynthesis. Catalyzes the transfer of 3-deoxy-D-manno-octulosonate (Kdo) residue(s) from CMP-Kdo to lipid IV(A), the tetraacyldisaccharide-1,4'-bisphosphate precursor of lipid A.</text>
</comment>